<dbReference type="EMBL" id="JARQZJ010000014">
    <property type="protein sequence ID" value="KAK9872908.1"/>
    <property type="molecule type" value="Genomic_DNA"/>
</dbReference>
<keyword evidence="1" id="KW-0175">Coiled coil</keyword>
<protein>
    <submittedName>
        <fullName evidence="3">Uncharacterized protein</fullName>
    </submittedName>
</protein>
<feature type="coiled-coil region" evidence="1">
    <location>
        <begin position="100"/>
        <end position="134"/>
    </location>
</feature>
<sequence length="333" mass="38321">MAYESDDTCETSSQKLNYFECINDQKNEKNFACCDRKCSFLICTYCEKVFHRSCAKKINNIRYINGNFVNCCQPQECEVTIISQKSEKHMEARTSEVLEKEILETKIHFLTKLLQSANEKNEILKMNNALLIQKIEASELSIPRKEHKPAASVNFNIPKQQMVLPNDPNVETPVVEINRDVYSYRNAVTAAPKLNSVNKIDPKSFANENHDASKQNSPKLSQSQEKINIERRDNTHNSNDENLKEDNEIKSSWTTVVKRKPYKRPPVICTGSKEVNPTSKVKGVIKRKWVYVGKIYGQDVTEIDMKEFLIDSTGTEDFVIKNFQLRAQTLRLV</sequence>
<accession>A0AAW1TW24</accession>
<dbReference type="AlphaFoldDB" id="A0AAW1TW24"/>
<evidence type="ECO:0000256" key="1">
    <source>
        <dbReference type="SAM" id="Coils"/>
    </source>
</evidence>
<comment type="caution">
    <text evidence="3">The sequence shown here is derived from an EMBL/GenBank/DDBJ whole genome shotgun (WGS) entry which is preliminary data.</text>
</comment>
<keyword evidence="4" id="KW-1185">Reference proteome</keyword>
<reference evidence="3 4" key="1">
    <citation type="submission" date="2023-03" db="EMBL/GenBank/DDBJ databases">
        <title>Genome insight into feeding habits of ladybird beetles.</title>
        <authorList>
            <person name="Li H.-S."/>
            <person name="Huang Y.-H."/>
            <person name="Pang H."/>
        </authorList>
    </citation>
    <scope>NUCLEOTIDE SEQUENCE [LARGE SCALE GENOMIC DNA]</scope>
    <source>
        <strain evidence="3">SYSU_2023b</strain>
        <tissue evidence="3">Whole body</tissue>
    </source>
</reference>
<feature type="compositionally biased region" description="Polar residues" evidence="2">
    <location>
        <begin position="214"/>
        <end position="226"/>
    </location>
</feature>
<organism evidence="3 4">
    <name type="scientific">Henosepilachna vigintioctopunctata</name>
    <dbReference type="NCBI Taxonomy" id="420089"/>
    <lineage>
        <taxon>Eukaryota</taxon>
        <taxon>Metazoa</taxon>
        <taxon>Ecdysozoa</taxon>
        <taxon>Arthropoda</taxon>
        <taxon>Hexapoda</taxon>
        <taxon>Insecta</taxon>
        <taxon>Pterygota</taxon>
        <taxon>Neoptera</taxon>
        <taxon>Endopterygota</taxon>
        <taxon>Coleoptera</taxon>
        <taxon>Polyphaga</taxon>
        <taxon>Cucujiformia</taxon>
        <taxon>Coccinelloidea</taxon>
        <taxon>Coccinellidae</taxon>
        <taxon>Epilachninae</taxon>
        <taxon>Epilachnini</taxon>
        <taxon>Henosepilachna</taxon>
    </lineage>
</organism>
<evidence type="ECO:0000313" key="4">
    <source>
        <dbReference type="Proteomes" id="UP001431783"/>
    </source>
</evidence>
<proteinExistence type="predicted"/>
<evidence type="ECO:0000256" key="2">
    <source>
        <dbReference type="SAM" id="MobiDB-lite"/>
    </source>
</evidence>
<evidence type="ECO:0000313" key="3">
    <source>
        <dbReference type="EMBL" id="KAK9872908.1"/>
    </source>
</evidence>
<feature type="compositionally biased region" description="Basic and acidic residues" evidence="2">
    <location>
        <begin position="227"/>
        <end position="247"/>
    </location>
</feature>
<feature type="region of interest" description="Disordered" evidence="2">
    <location>
        <begin position="199"/>
        <end position="247"/>
    </location>
</feature>
<dbReference type="Proteomes" id="UP001431783">
    <property type="component" value="Unassembled WGS sequence"/>
</dbReference>
<gene>
    <name evidence="3" type="ORF">WA026_020261</name>
</gene>
<name>A0AAW1TW24_9CUCU</name>